<organism evidence="1 2">
    <name type="scientific">Streptomyces chilikensis</name>
    <dbReference type="NCBI Taxonomy" id="1194079"/>
    <lineage>
        <taxon>Bacteria</taxon>
        <taxon>Bacillati</taxon>
        <taxon>Actinomycetota</taxon>
        <taxon>Actinomycetes</taxon>
        <taxon>Kitasatosporales</taxon>
        <taxon>Streptomycetaceae</taxon>
        <taxon>Streptomyces</taxon>
    </lineage>
</organism>
<protein>
    <submittedName>
        <fullName evidence="1">SMI1/KNR4 family protein</fullName>
    </submittedName>
</protein>
<sequence length="226" mass="24253">MSDRHDGDTGQVAKAWRKVTGWLAEHAPLSHASLLPPATEEEIAAADSCLRQYVGHGLPTELVALWRLCGGVEHLGIEADEEGEVGSGRFLPGGVLYTPAQAVGGRLPLTGERDHWRGAQVVPWLTTDEAGPENGEYVGAEGVGHWSLPEMELRLHQTSLAAYLEAVHRTLTEGPADLMGPDVPGVVWGCLIWDAPAYPLLDEALPHWTPVHGTHVHGTPVHGAPR</sequence>
<name>A0ABV3EPP2_9ACTN</name>
<proteinExistence type="predicted"/>
<evidence type="ECO:0000313" key="1">
    <source>
        <dbReference type="EMBL" id="MEU9578170.1"/>
    </source>
</evidence>
<keyword evidence="2" id="KW-1185">Reference proteome</keyword>
<accession>A0ABV3EPP2</accession>
<gene>
    <name evidence="1" type="ORF">AB0D95_13015</name>
</gene>
<dbReference type="Proteomes" id="UP001551584">
    <property type="component" value="Unassembled WGS sequence"/>
</dbReference>
<comment type="caution">
    <text evidence="1">The sequence shown here is derived from an EMBL/GenBank/DDBJ whole genome shotgun (WGS) entry which is preliminary data.</text>
</comment>
<reference evidence="1 2" key="1">
    <citation type="submission" date="2024-06" db="EMBL/GenBank/DDBJ databases">
        <title>The Natural Products Discovery Center: Release of the First 8490 Sequenced Strains for Exploring Actinobacteria Biosynthetic Diversity.</title>
        <authorList>
            <person name="Kalkreuter E."/>
            <person name="Kautsar S.A."/>
            <person name="Yang D."/>
            <person name="Bader C.D."/>
            <person name="Teijaro C.N."/>
            <person name="Fluegel L."/>
            <person name="Davis C.M."/>
            <person name="Simpson J.R."/>
            <person name="Lauterbach L."/>
            <person name="Steele A.D."/>
            <person name="Gui C."/>
            <person name="Meng S."/>
            <person name="Li G."/>
            <person name="Viehrig K."/>
            <person name="Ye F."/>
            <person name="Su P."/>
            <person name="Kiefer A.F."/>
            <person name="Nichols A."/>
            <person name="Cepeda A.J."/>
            <person name="Yan W."/>
            <person name="Fan B."/>
            <person name="Jiang Y."/>
            <person name="Adhikari A."/>
            <person name="Zheng C.-J."/>
            <person name="Schuster L."/>
            <person name="Cowan T.M."/>
            <person name="Smanski M.J."/>
            <person name="Chevrette M.G."/>
            <person name="De Carvalho L.P.S."/>
            <person name="Shen B."/>
        </authorList>
    </citation>
    <scope>NUCLEOTIDE SEQUENCE [LARGE SCALE GENOMIC DNA]</scope>
    <source>
        <strain evidence="1 2">NPDC048117</strain>
    </source>
</reference>
<dbReference type="RefSeq" id="WP_359271923.1">
    <property type="nucleotide sequence ID" value="NZ_JBEZNA010000024.1"/>
</dbReference>
<dbReference type="EMBL" id="JBEZNA010000024">
    <property type="protein sequence ID" value="MEU9578170.1"/>
    <property type="molecule type" value="Genomic_DNA"/>
</dbReference>
<evidence type="ECO:0000313" key="2">
    <source>
        <dbReference type="Proteomes" id="UP001551584"/>
    </source>
</evidence>